<dbReference type="Proteomes" id="UP000730739">
    <property type="component" value="Unassembled WGS sequence"/>
</dbReference>
<keyword evidence="2" id="KW-1185">Reference proteome</keyword>
<name>A0ABS4R2X3_9HYPH</name>
<reference evidence="1 2" key="1">
    <citation type="submission" date="2021-03" db="EMBL/GenBank/DDBJ databases">
        <title>Genomic Encyclopedia of Type Strains, Phase IV (KMG-IV): sequencing the most valuable type-strain genomes for metagenomic binning, comparative biology and taxonomic classification.</title>
        <authorList>
            <person name="Goeker M."/>
        </authorList>
    </citation>
    <scope>NUCLEOTIDE SEQUENCE [LARGE SCALE GENOMIC DNA]</scope>
    <source>
        <strain evidence="1 2">DSM 13372</strain>
    </source>
</reference>
<proteinExistence type="predicted"/>
<dbReference type="RefSeq" id="WP_234939519.1">
    <property type="nucleotide sequence ID" value="NZ_JAGILA010000005.1"/>
</dbReference>
<protein>
    <submittedName>
        <fullName evidence="1">Uncharacterized protein</fullName>
    </submittedName>
</protein>
<dbReference type="EMBL" id="JAGILA010000005">
    <property type="protein sequence ID" value="MBP2237250.1"/>
    <property type="molecule type" value="Genomic_DNA"/>
</dbReference>
<gene>
    <name evidence="1" type="ORF">J2Z31_003768</name>
</gene>
<evidence type="ECO:0000313" key="2">
    <source>
        <dbReference type="Proteomes" id="UP000730739"/>
    </source>
</evidence>
<accession>A0ABS4R2X3</accession>
<sequence length="120" mass="13465">MLGQTVAAMRVNEILMCRLLRWAAANSNDPRRFIEEVLEKTRDELQRPAEADGSAATAEATVQALEYLDDLAEDIQSKQERKSSRRDVKGLSLLDRYQFPSFTAAPRRAPDGTEVQKGRG</sequence>
<evidence type="ECO:0000313" key="1">
    <source>
        <dbReference type="EMBL" id="MBP2237250.1"/>
    </source>
</evidence>
<comment type="caution">
    <text evidence="1">The sequence shown here is derived from an EMBL/GenBank/DDBJ whole genome shotgun (WGS) entry which is preliminary data.</text>
</comment>
<organism evidence="1 2">
    <name type="scientific">Sinorhizobium kostiense</name>
    <dbReference type="NCBI Taxonomy" id="76747"/>
    <lineage>
        <taxon>Bacteria</taxon>
        <taxon>Pseudomonadati</taxon>
        <taxon>Pseudomonadota</taxon>
        <taxon>Alphaproteobacteria</taxon>
        <taxon>Hyphomicrobiales</taxon>
        <taxon>Rhizobiaceae</taxon>
        <taxon>Sinorhizobium/Ensifer group</taxon>
        <taxon>Sinorhizobium</taxon>
    </lineage>
</organism>